<evidence type="ECO:0000256" key="5">
    <source>
        <dbReference type="ARBA" id="ARBA00023242"/>
    </source>
</evidence>
<name>A0A7S3KNM9_EUPCR</name>
<dbReference type="AlphaFoldDB" id="A0A7S3KNM9"/>
<evidence type="ECO:0000256" key="2">
    <source>
        <dbReference type="ARBA" id="ARBA00007336"/>
    </source>
</evidence>
<dbReference type="GO" id="GO:0005730">
    <property type="term" value="C:nucleolus"/>
    <property type="evidence" value="ECO:0007669"/>
    <property type="project" value="UniProtKB-SubCell"/>
</dbReference>
<evidence type="ECO:0008006" key="8">
    <source>
        <dbReference type="Google" id="ProtNLM"/>
    </source>
</evidence>
<feature type="compositionally biased region" description="Basic residues" evidence="6">
    <location>
        <begin position="118"/>
        <end position="149"/>
    </location>
</feature>
<feature type="region of interest" description="Disordered" evidence="6">
    <location>
        <begin position="63"/>
        <end position="149"/>
    </location>
</feature>
<gene>
    <name evidence="7" type="ORF">ECRA1380_LOCUS14167</name>
</gene>
<evidence type="ECO:0000256" key="3">
    <source>
        <dbReference type="ARBA" id="ARBA00022517"/>
    </source>
</evidence>
<comment type="similarity">
    <text evidence="2">Belongs to the EBP2 family.</text>
</comment>
<feature type="compositionally biased region" description="Basic and acidic residues" evidence="6">
    <location>
        <begin position="63"/>
        <end position="73"/>
    </location>
</feature>
<dbReference type="PANTHER" id="PTHR13028">
    <property type="entry name" value="RRNA PROCESSING PROTEIN EBNA1-BINDING PROTEIN-RELATED"/>
    <property type="match status" value="1"/>
</dbReference>
<dbReference type="PANTHER" id="PTHR13028:SF0">
    <property type="entry name" value="RRNA-PROCESSING PROTEIN EBP2-RELATED"/>
    <property type="match status" value="1"/>
</dbReference>
<dbReference type="EMBL" id="HBIK01030228">
    <property type="protein sequence ID" value="CAE0389195.1"/>
    <property type="molecule type" value="Transcribed_RNA"/>
</dbReference>
<evidence type="ECO:0000256" key="6">
    <source>
        <dbReference type="SAM" id="MobiDB-lite"/>
    </source>
</evidence>
<proteinExistence type="inferred from homology"/>
<evidence type="ECO:0000313" key="7">
    <source>
        <dbReference type="EMBL" id="CAE0389195.1"/>
    </source>
</evidence>
<evidence type="ECO:0000256" key="4">
    <source>
        <dbReference type="ARBA" id="ARBA00023054"/>
    </source>
</evidence>
<keyword evidence="5" id="KW-0539">Nucleus</keyword>
<dbReference type="Pfam" id="PF05890">
    <property type="entry name" value="Ebp2"/>
    <property type="match status" value="1"/>
</dbReference>
<sequence length="149" mass="17983">MLMQSGVKIGRPDDFFAEMMKSDLQMRKIKQKLLKQEEKIKQFEARRLRLDNKKFHRRIKAFKQETKSKEKKANQAKIDNYKNAMKNDNKVDESLDINQYLSDQKKKRHNVIELMRQQQKKRLENKHKGGKRDKKGRSGGHSRKMKKRR</sequence>
<accession>A0A7S3KNM9</accession>
<dbReference type="GO" id="GO:0034399">
    <property type="term" value="C:nuclear periphery"/>
    <property type="evidence" value="ECO:0007669"/>
    <property type="project" value="TreeGrafter"/>
</dbReference>
<dbReference type="GO" id="GO:0030687">
    <property type="term" value="C:preribosome, large subunit precursor"/>
    <property type="evidence" value="ECO:0007669"/>
    <property type="project" value="TreeGrafter"/>
</dbReference>
<organism evidence="7">
    <name type="scientific">Euplotes crassus</name>
    <dbReference type="NCBI Taxonomy" id="5936"/>
    <lineage>
        <taxon>Eukaryota</taxon>
        <taxon>Sar</taxon>
        <taxon>Alveolata</taxon>
        <taxon>Ciliophora</taxon>
        <taxon>Intramacronucleata</taxon>
        <taxon>Spirotrichea</taxon>
        <taxon>Hypotrichia</taxon>
        <taxon>Euplotida</taxon>
        <taxon>Euplotidae</taxon>
        <taxon>Moneuplotes</taxon>
    </lineage>
</organism>
<keyword evidence="4" id="KW-0175">Coiled coil</keyword>
<protein>
    <recommendedName>
        <fullName evidence="8">rRNA-processing protein EBP2</fullName>
    </recommendedName>
</protein>
<keyword evidence="3" id="KW-0690">Ribosome biogenesis</keyword>
<dbReference type="InterPro" id="IPR008610">
    <property type="entry name" value="Ebp2"/>
</dbReference>
<evidence type="ECO:0000256" key="1">
    <source>
        <dbReference type="ARBA" id="ARBA00004604"/>
    </source>
</evidence>
<dbReference type="GO" id="GO:0006364">
    <property type="term" value="P:rRNA processing"/>
    <property type="evidence" value="ECO:0007669"/>
    <property type="project" value="TreeGrafter"/>
</dbReference>
<reference evidence="7" key="1">
    <citation type="submission" date="2021-01" db="EMBL/GenBank/DDBJ databases">
        <authorList>
            <person name="Corre E."/>
            <person name="Pelletier E."/>
            <person name="Niang G."/>
            <person name="Scheremetjew M."/>
            <person name="Finn R."/>
            <person name="Kale V."/>
            <person name="Holt S."/>
            <person name="Cochrane G."/>
            <person name="Meng A."/>
            <person name="Brown T."/>
            <person name="Cohen L."/>
        </authorList>
    </citation>
    <scope>NUCLEOTIDE SEQUENCE</scope>
    <source>
        <strain evidence="7">CT5</strain>
    </source>
</reference>
<comment type="subcellular location">
    <subcellularLocation>
        <location evidence="1">Nucleus</location>
        <location evidence="1">Nucleolus</location>
    </subcellularLocation>
</comment>
<dbReference type="GO" id="GO:0042273">
    <property type="term" value="P:ribosomal large subunit biogenesis"/>
    <property type="evidence" value="ECO:0007669"/>
    <property type="project" value="TreeGrafter"/>
</dbReference>